<gene>
    <name evidence="3" type="ORF">DdX_19951</name>
</gene>
<dbReference type="Proteomes" id="UP001201812">
    <property type="component" value="Unassembled WGS sequence"/>
</dbReference>
<evidence type="ECO:0000259" key="2">
    <source>
        <dbReference type="SMART" id="SM00322"/>
    </source>
</evidence>
<evidence type="ECO:0000313" key="3">
    <source>
        <dbReference type="EMBL" id="KAI1694758.1"/>
    </source>
</evidence>
<reference evidence="3" key="1">
    <citation type="submission" date="2022-01" db="EMBL/GenBank/DDBJ databases">
        <title>Genome Sequence Resource for Two Populations of Ditylenchus destructor, the Migratory Endoparasitic Phytonematode.</title>
        <authorList>
            <person name="Zhang H."/>
            <person name="Lin R."/>
            <person name="Xie B."/>
        </authorList>
    </citation>
    <scope>NUCLEOTIDE SEQUENCE</scope>
    <source>
        <strain evidence="3">BazhouSP</strain>
    </source>
</reference>
<dbReference type="Pfam" id="PF16544">
    <property type="entry name" value="STAR_dimer"/>
    <property type="match status" value="1"/>
</dbReference>
<keyword evidence="1" id="KW-0694">RNA-binding</keyword>
<evidence type="ECO:0000313" key="4">
    <source>
        <dbReference type="Proteomes" id="UP001201812"/>
    </source>
</evidence>
<dbReference type="Gene3D" id="3.30.1370.10">
    <property type="entry name" value="K Homology domain, type 1"/>
    <property type="match status" value="1"/>
</dbReference>
<dbReference type="InterPro" id="IPR036612">
    <property type="entry name" value="KH_dom_type_1_sf"/>
</dbReference>
<dbReference type="SMART" id="SM00322">
    <property type="entry name" value="KH"/>
    <property type="match status" value="1"/>
</dbReference>
<dbReference type="InterPro" id="IPR004087">
    <property type="entry name" value="KH_dom"/>
</dbReference>
<dbReference type="InterPro" id="IPR055256">
    <property type="entry name" value="KH_1_KHDC4/BBP-like"/>
</dbReference>
<dbReference type="CDD" id="cd22383">
    <property type="entry name" value="KH-I_Hqk_like"/>
    <property type="match status" value="1"/>
</dbReference>
<name>A0AAD4MI06_9BILA</name>
<dbReference type="EMBL" id="JAKKPZ010000474">
    <property type="protein sequence ID" value="KAI1694758.1"/>
    <property type="molecule type" value="Genomic_DNA"/>
</dbReference>
<protein>
    <submittedName>
        <fullName evidence="3">Homodimerization region of STAR domain protein domain-containing protein</fullName>
    </submittedName>
</protein>
<accession>A0AAD4MI06</accession>
<dbReference type="GO" id="GO:0003729">
    <property type="term" value="F:mRNA binding"/>
    <property type="evidence" value="ECO:0007669"/>
    <property type="project" value="TreeGrafter"/>
</dbReference>
<dbReference type="Gene3D" id="1.20.5.4010">
    <property type="match status" value="1"/>
</dbReference>
<feature type="domain" description="K Homology" evidence="2">
    <location>
        <begin position="60"/>
        <end position="156"/>
    </location>
</feature>
<dbReference type="AlphaFoldDB" id="A0AAD4MI06"/>
<evidence type="ECO:0000256" key="1">
    <source>
        <dbReference type="ARBA" id="ARBA00022884"/>
    </source>
</evidence>
<dbReference type="PANTHER" id="PTHR11208">
    <property type="entry name" value="RNA-BINDING PROTEIN RELATED"/>
    <property type="match status" value="1"/>
</dbReference>
<dbReference type="FunFam" id="3.30.1370.10:FF:000028">
    <property type="entry name" value="protein quaking isoform X2"/>
    <property type="match status" value="1"/>
</dbReference>
<dbReference type="InterPro" id="IPR045071">
    <property type="entry name" value="BBP-like"/>
</dbReference>
<dbReference type="Pfam" id="PF22675">
    <property type="entry name" value="KH-I_KHDC4-BBP"/>
    <property type="match status" value="1"/>
</dbReference>
<proteinExistence type="predicted"/>
<dbReference type="GO" id="GO:0005634">
    <property type="term" value="C:nucleus"/>
    <property type="evidence" value="ECO:0007669"/>
    <property type="project" value="TreeGrafter"/>
</dbReference>
<organism evidence="3 4">
    <name type="scientific">Ditylenchus destructor</name>
    <dbReference type="NCBI Taxonomy" id="166010"/>
    <lineage>
        <taxon>Eukaryota</taxon>
        <taxon>Metazoa</taxon>
        <taxon>Ecdysozoa</taxon>
        <taxon>Nematoda</taxon>
        <taxon>Chromadorea</taxon>
        <taxon>Rhabditida</taxon>
        <taxon>Tylenchina</taxon>
        <taxon>Tylenchomorpha</taxon>
        <taxon>Sphaerularioidea</taxon>
        <taxon>Anguinidae</taxon>
        <taxon>Anguininae</taxon>
        <taxon>Ditylenchus</taxon>
    </lineage>
</organism>
<dbReference type="InterPro" id="IPR032377">
    <property type="entry name" value="STAR_dimer"/>
</dbReference>
<sequence>MEYLMELMREKEQLMVVAGSFPNLERLLDDEIDRARKTAFRCELRDNVKPKLPDAVGENFMLQDKVFVPVDEHPNYNFIGRILGPRGMTAKHLELDTGCKIMIRGKGSMKDTAKEQICRGKPNYEHLNENLHILIQCEDTKERAKIKLENAVSQVRKILTPPETKGVDDLKRRQLTELALLNGTYQNSSGQQEDCLSSTLS</sequence>
<keyword evidence="4" id="KW-1185">Reference proteome</keyword>
<dbReference type="PANTHER" id="PTHR11208:SF147">
    <property type="entry name" value="RNA-BINDING PROTEIN ASD-2"/>
    <property type="match status" value="1"/>
</dbReference>
<comment type="caution">
    <text evidence="3">The sequence shown here is derived from an EMBL/GenBank/DDBJ whole genome shotgun (WGS) entry which is preliminary data.</text>
</comment>
<dbReference type="GO" id="GO:0048024">
    <property type="term" value="P:regulation of mRNA splicing, via spliceosome"/>
    <property type="evidence" value="ECO:0007669"/>
    <property type="project" value="TreeGrafter"/>
</dbReference>
<dbReference type="SUPFAM" id="SSF54791">
    <property type="entry name" value="Eukaryotic type KH-domain (KH-domain type I)"/>
    <property type="match status" value="1"/>
</dbReference>